<proteinExistence type="inferred from homology"/>
<name>A0A7R9LCU7_9ACAR</name>
<evidence type="ECO:0000256" key="6">
    <source>
        <dbReference type="ARBA" id="ARBA00022801"/>
    </source>
</evidence>
<evidence type="ECO:0000256" key="8">
    <source>
        <dbReference type="PIRSR" id="PIRSR600760-2"/>
    </source>
</evidence>
<dbReference type="GO" id="GO:0046872">
    <property type="term" value="F:metal ion binding"/>
    <property type="evidence" value="ECO:0007669"/>
    <property type="project" value="UniProtKB-KW"/>
</dbReference>
<dbReference type="FunFam" id="3.40.190.80:FF:000002">
    <property type="entry name" value="Inositol-1-monophosphatase"/>
    <property type="match status" value="1"/>
</dbReference>
<dbReference type="Pfam" id="PF00459">
    <property type="entry name" value="Inositol_P"/>
    <property type="match status" value="1"/>
</dbReference>
<evidence type="ECO:0000256" key="4">
    <source>
        <dbReference type="ARBA" id="ARBA00009759"/>
    </source>
</evidence>
<comment type="similarity">
    <text evidence="4 9">Belongs to the inositol monophosphatase superfamily.</text>
</comment>
<accession>A0A7R9LCU7</accession>
<feature type="binding site" evidence="8">
    <location>
        <position position="90"/>
    </location>
    <ligand>
        <name>Mg(2+)</name>
        <dbReference type="ChEBI" id="CHEBI:18420"/>
        <label>2</label>
    </ligand>
</feature>
<feature type="binding site" evidence="8">
    <location>
        <position position="218"/>
    </location>
    <ligand>
        <name>Mg(2+)</name>
        <dbReference type="ChEBI" id="CHEBI:18420"/>
        <label>1</label>
        <note>catalytic</note>
    </ligand>
</feature>
<dbReference type="InterPro" id="IPR020552">
    <property type="entry name" value="Inositol_monoPase_Li-sen"/>
</dbReference>
<dbReference type="PRINTS" id="PR00377">
    <property type="entry name" value="IMPHPHTASES"/>
</dbReference>
<gene>
    <name evidence="10" type="ORF">OSB1V03_LOCUS17713</name>
</gene>
<dbReference type="EMBL" id="CAJPIZ010021844">
    <property type="protein sequence ID" value="CAG2117760.1"/>
    <property type="molecule type" value="Genomic_DNA"/>
</dbReference>
<feature type="binding site" evidence="8">
    <location>
        <position position="88"/>
    </location>
    <ligand>
        <name>Mg(2+)</name>
        <dbReference type="ChEBI" id="CHEBI:18420"/>
        <label>1</label>
        <note>catalytic</note>
    </ligand>
</feature>
<dbReference type="Gene3D" id="3.30.540.10">
    <property type="entry name" value="Fructose-1,6-Bisphosphatase, subunit A, domain 1"/>
    <property type="match status" value="1"/>
</dbReference>
<dbReference type="PANTHER" id="PTHR20854">
    <property type="entry name" value="INOSITOL MONOPHOSPHATASE"/>
    <property type="match status" value="1"/>
</dbReference>
<dbReference type="PROSITE" id="PS00629">
    <property type="entry name" value="IMP_1"/>
    <property type="match status" value="1"/>
</dbReference>
<evidence type="ECO:0000256" key="5">
    <source>
        <dbReference type="ARBA" id="ARBA00022723"/>
    </source>
</evidence>
<comment type="pathway">
    <text evidence="3 9">Polyol metabolism; myo-inositol biosynthesis; myo-inositol from D-glucose 6-phosphate: step 2/2.</text>
</comment>
<dbReference type="PRINTS" id="PR00378">
    <property type="entry name" value="LIIMPHPHTASE"/>
</dbReference>
<dbReference type="InterPro" id="IPR000760">
    <property type="entry name" value="Inositol_monophosphatase-like"/>
</dbReference>
<evidence type="ECO:0000256" key="1">
    <source>
        <dbReference type="ARBA" id="ARBA00001033"/>
    </source>
</evidence>
<keyword evidence="11" id="KW-1185">Reference proteome</keyword>
<dbReference type="Gene3D" id="3.40.190.80">
    <property type="match status" value="1"/>
</dbReference>
<protein>
    <recommendedName>
        <fullName evidence="9">Inositol-1-monophosphatase</fullName>
        <ecNumber evidence="9">3.1.3.25</ecNumber>
    </recommendedName>
</protein>
<keyword evidence="6 9" id="KW-0378">Hydrolase</keyword>
<organism evidence="10">
    <name type="scientific">Medioppia subpectinata</name>
    <dbReference type="NCBI Taxonomy" id="1979941"/>
    <lineage>
        <taxon>Eukaryota</taxon>
        <taxon>Metazoa</taxon>
        <taxon>Ecdysozoa</taxon>
        <taxon>Arthropoda</taxon>
        <taxon>Chelicerata</taxon>
        <taxon>Arachnida</taxon>
        <taxon>Acari</taxon>
        <taxon>Acariformes</taxon>
        <taxon>Sarcoptiformes</taxon>
        <taxon>Oribatida</taxon>
        <taxon>Brachypylina</taxon>
        <taxon>Oppioidea</taxon>
        <taxon>Oppiidae</taxon>
        <taxon>Medioppia</taxon>
    </lineage>
</organism>
<dbReference type="EMBL" id="OC876419">
    <property type="protein sequence ID" value="CAD7639233.1"/>
    <property type="molecule type" value="Genomic_DNA"/>
</dbReference>
<evidence type="ECO:0000313" key="11">
    <source>
        <dbReference type="Proteomes" id="UP000759131"/>
    </source>
</evidence>
<feature type="binding site" evidence="8">
    <location>
        <position position="71"/>
    </location>
    <ligand>
        <name>Mg(2+)</name>
        <dbReference type="ChEBI" id="CHEBI:18420"/>
        <label>1</label>
        <note>catalytic</note>
    </ligand>
</feature>
<keyword evidence="7 8" id="KW-0460">Magnesium</keyword>
<dbReference type="Proteomes" id="UP000759131">
    <property type="component" value="Unassembled WGS sequence"/>
</dbReference>
<comment type="catalytic activity">
    <reaction evidence="1 9">
        <text>a myo-inositol phosphate + H2O = myo-inositol + phosphate</text>
        <dbReference type="Rhea" id="RHEA:24056"/>
        <dbReference type="ChEBI" id="CHEBI:15377"/>
        <dbReference type="ChEBI" id="CHEBI:17268"/>
        <dbReference type="ChEBI" id="CHEBI:43474"/>
        <dbReference type="ChEBI" id="CHEBI:84139"/>
        <dbReference type="EC" id="3.1.3.25"/>
    </reaction>
</comment>
<dbReference type="GO" id="GO:0007165">
    <property type="term" value="P:signal transduction"/>
    <property type="evidence" value="ECO:0007669"/>
    <property type="project" value="TreeGrafter"/>
</dbReference>
<evidence type="ECO:0000313" key="10">
    <source>
        <dbReference type="EMBL" id="CAD7639233.1"/>
    </source>
</evidence>
<dbReference type="PANTHER" id="PTHR20854:SF4">
    <property type="entry name" value="INOSITOL-1-MONOPHOSPHATASE-RELATED"/>
    <property type="match status" value="1"/>
</dbReference>
<sequence length="273" mass="29616">MDAKELLRCERSAIRLAIEAGAMMTAASGRNKEIAEKDSFADLVTETDKAVEKFLFNELKRLFPDFRFIGEETSSRVGLTADPTWIIDPIDGTMNFVHTFPCTCVSIGLTVNKVPVVGVIYSPFLDKLYTARKGSGAYCNGRPISVSKNCNSLSEALLLCEFGNQRDDEKKNAVFRNLEAVGWLVHGVRCMGSAALNLCSVADGSADAYWEFGLHVWDMAAGAVIVTEAGGVVMDTKGGPVDIMNRRILGACCDKIGHELSAALPIHLDLESD</sequence>
<dbReference type="PROSITE" id="PS00630">
    <property type="entry name" value="IMP_2"/>
    <property type="match status" value="1"/>
</dbReference>
<dbReference type="GO" id="GO:0008934">
    <property type="term" value="F:inositol monophosphate 1-phosphatase activity"/>
    <property type="evidence" value="ECO:0007669"/>
    <property type="project" value="InterPro"/>
</dbReference>
<dbReference type="SUPFAM" id="SSF56655">
    <property type="entry name" value="Carbohydrate phosphatase"/>
    <property type="match status" value="1"/>
</dbReference>
<dbReference type="EC" id="3.1.3.25" evidence="9"/>
<dbReference type="OrthoDB" id="10254945at2759"/>
<dbReference type="CDD" id="cd01639">
    <property type="entry name" value="IMPase"/>
    <property type="match status" value="1"/>
</dbReference>
<dbReference type="InterPro" id="IPR033942">
    <property type="entry name" value="IMPase"/>
</dbReference>
<dbReference type="GO" id="GO:0006021">
    <property type="term" value="P:inositol biosynthetic process"/>
    <property type="evidence" value="ECO:0007669"/>
    <property type="project" value="UniProtKB-UniPathway"/>
</dbReference>
<evidence type="ECO:0000256" key="9">
    <source>
        <dbReference type="RuleBase" id="RU364068"/>
    </source>
</evidence>
<evidence type="ECO:0000256" key="3">
    <source>
        <dbReference type="ARBA" id="ARBA00005152"/>
    </source>
</evidence>
<feature type="binding site" evidence="8">
    <location>
        <position position="91"/>
    </location>
    <ligand>
        <name>Mg(2+)</name>
        <dbReference type="ChEBI" id="CHEBI:18420"/>
        <label>1</label>
        <note>catalytic</note>
    </ligand>
</feature>
<dbReference type="UniPathway" id="UPA00823">
    <property type="reaction ID" value="UER00788"/>
</dbReference>
<reference evidence="10" key="1">
    <citation type="submission" date="2020-11" db="EMBL/GenBank/DDBJ databases">
        <authorList>
            <person name="Tran Van P."/>
        </authorList>
    </citation>
    <scope>NUCLEOTIDE SEQUENCE</scope>
</reference>
<dbReference type="AlphaFoldDB" id="A0A7R9LCU7"/>
<comment type="cofactor">
    <cofactor evidence="2 8 9">
        <name>Mg(2+)</name>
        <dbReference type="ChEBI" id="CHEBI:18420"/>
    </cofactor>
</comment>
<evidence type="ECO:0000256" key="7">
    <source>
        <dbReference type="ARBA" id="ARBA00022842"/>
    </source>
</evidence>
<dbReference type="InterPro" id="IPR020550">
    <property type="entry name" value="Inositol_monophosphatase_CS"/>
</dbReference>
<keyword evidence="5 8" id="KW-0479">Metal-binding</keyword>
<dbReference type="GO" id="GO:0046854">
    <property type="term" value="P:phosphatidylinositol phosphate biosynthetic process"/>
    <property type="evidence" value="ECO:0007669"/>
    <property type="project" value="InterPro"/>
</dbReference>
<dbReference type="InterPro" id="IPR020583">
    <property type="entry name" value="Inositol_monoP_metal-BS"/>
</dbReference>
<evidence type="ECO:0000256" key="2">
    <source>
        <dbReference type="ARBA" id="ARBA00001946"/>
    </source>
</evidence>
<dbReference type="FunFam" id="3.30.540.10:FF:000004">
    <property type="entry name" value="Inositol-1-monophosphatase"/>
    <property type="match status" value="1"/>
</dbReference>